<proteinExistence type="predicted"/>
<evidence type="ECO:0000313" key="1">
    <source>
        <dbReference type="EMBL" id="ALC22073.1"/>
    </source>
</evidence>
<dbReference type="PATRIC" id="fig|38300.4.peg.3952"/>
<dbReference type="Proteomes" id="UP000060513">
    <property type="component" value="Chromosome"/>
</dbReference>
<evidence type="ECO:0000313" key="2">
    <source>
        <dbReference type="Proteomes" id="UP000060513"/>
    </source>
</evidence>
<dbReference type="STRING" id="38300.SPRI_3767"/>
<name>A0A0M3QIX9_STRPR</name>
<dbReference type="OMA" id="FTVKTYK"/>
<gene>
    <name evidence="1" type="ORF">SPRI_3767</name>
</gene>
<protein>
    <submittedName>
        <fullName evidence="1">Uncharacterized protein</fullName>
    </submittedName>
</protein>
<dbReference type="GeneID" id="97235207"/>
<dbReference type="KEGG" id="spri:SPRI_3767"/>
<dbReference type="NCBIfam" id="NF038146">
    <property type="entry name" value="LxmA_leader"/>
    <property type="match status" value="1"/>
</dbReference>
<organism evidence="1">
    <name type="scientific">Streptomyces pristinaespiralis</name>
    <dbReference type="NCBI Taxonomy" id="38300"/>
    <lineage>
        <taxon>Bacteria</taxon>
        <taxon>Bacillati</taxon>
        <taxon>Actinomycetota</taxon>
        <taxon>Actinomycetes</taxon>
        <taxon>Kitasatosporales</taxon>
        <taxon>Streptomycetaceae</taxon>
        <taxon>Streptomyces</taxon>
    </lineage>
</organism>
<dbReference type="AlphaFoldDB" id="A0A0M3QIX9"/>
<accession>A0A0M3QIX9</accession>
<reference evidence="1 2" key="1">
    <citation type="submission" date="2015-08" db="EMBL/GenBank/DDBJ databases">
        <title>Genome sequence of the pristinamycin over-producing bacterium Streptomyces pristinaespiralis HCCB10218.</title>
        <authorList>
            <person name="Tian J."/>
            <person name="Yang J."/>
            <person name="Li L."/>
            <person name="Ruan L."/>
            <person name="Wei W."/>
            <person name="Zheng G."/>
            <person name="Wei Z."/>
            <person name="Yang S."/>
            <person name="Ge M."/>
            <person name="Jiang W."/>
            <person name="Lu Y."/>
        </authorList>
    </citation>
    <scope>NUCLEOTIDE SEQUENCE [LARGE SCALE GENOMIC DNA]</scope>
    <source>
        <strain evidence="1 2">HCCB 10218</strain>
    </source>
</reference>
<sequence>MDKTGAITELIEGYDSYSDAEELNSTAAAEAPATSAPCGAASVSWLASQFTVKTYKEGC</sequence>
<dbReference type="EMBL" id="CP011340">
    <property type="protein sequence ID" value="ALC22073.1"/>
    <property type="molecule type" value="Genomic_DNA"/>
</dbReference>
<dbReference type="RefSeq" id="WP_005314921.1">
    <property type="nucleotide sequence ID" value="NZ_CP011340.1"/>
</dbReference>
<dbReference type="InterPro" id="IPR049906">
    <property type="entry name" value="LxmA-like_leader"/>
</dbReference>